<dbReference type="Pfam" id="PF00293">
    <property type="entry name" value="NUDIX"/>
    <property type="match status" value="1"/>
</dbReference>
<evidence type="ECO:0000313" key="4">
    <source>
        <dbReference type="Proteomes" id="UP000184368"/>
    </source>
</evidence>
<dbReference type="EMBL" id="FQUO01000018">
    <property type="protein sequence ID" value="SHG11790.1"/>
    <property type="molecule type" value="Genomic_DNA"/>
</dbReference>
<dbReference type="SUPFAM" id="SSF46785">
    <property type="entry name" value="Winged helix' DNA-binding domain"/>
    <property type="match status" value="1"/>
</dbReference>
<name>A0A1M5H717_9BACT</name>
<dbReference type="InterPro" id="IPR000086">
    <property type="entry name" value="NUDIX_hydrolase_dom"/>
</dbReference>
<gene>
    <name evidence="3" type="ORF">SAMN05444008_11859</name>
</gene>
<protein>
    <submittedName>
        <fullName evidence="3">8-oxo-dGTP diphosphatase</fullName>
    </submittedName>
</protein>
<dbReference type="STRING" id="1302690.BUE76_03600"/>
<sequence>MKNAALEKSSHLEYFNIAISVDCVIFGYEDKQLKVLLIKSDLEEFEGMWSLLGDLVRPDEDLEAASYRVLQERTGLDDVYLEQVYTFGATGRHPSGRVITTAYYALVNIHTYKLANTDNELHWHPVSELGTMAFDHKNIVDTCLKRLQEAVLEHPIVFNLLPKKFSLRELQDVYEAILGVELDRRNFRKRITLKGWLDDLNEMEEDVPHRPGKVYCLKEVFGRHGKKALKPAPVLHS</sequence>
<feature type="domain" description="Nudix hydrolase" evidence="1">
    <location>
        <begin position="19"/>
        <end position="141"/>
    </location>
</feature>
<accession>A0A1M5H717</accession>
<dbReference type="Gene3D" id="3.90.79.10">
    <property type="entry name" value="Nucleoside Triphosphate Pyrophosphohydrolase"/>
    <property type="match status" value="1"/>
</dbReference>
<evidence type="ECO:0000259" key="1">
    <source>
        <dbReference type="Pfam" id="PF00293"/>
    </source>
</evidence>
<keyword evidence="4" id="KW-1185">Reference proteome</keyword>
<dbReference type="PANTHER" id="PTHR43736">
    <property type="entry name" value="ADP-RIBOSE PYROPHOSPHATASE"/>
    <property type="match status" value="1"/>
</dbReference>
<dbReference type="InterPro" id="IPR036390">
    <property type="entry name" value="WH_DNA-bd_sf"/>
</dbReference>
<evidence type="ECO:0000259" key="2">
    <source>
        <dbReference type="Pfam" id="PF21906"/>
    </source>
</evidence>
<reference evidence="3 4" key="1">
    <citation type="submission" date="2016-11" db="EMBL/GenBank/DDBJ databases">
        <authorList>
            <person name="Jaros S."/>
            <person name="Januszkiewicz K."/>
            <person name="Wedrychowicz H."/>
        </authorList>
    </citation>
    <scope>NUCLEOTIDE SEQUENCE [LARGE SCALE GENOMIC DNA]</scope>
    <source>
        <strain evidence="3 4">DSM 26897</strain>
    </source>
</reference>
<feature type="domain" description="NrtR DNA-binding winged helix" evidence="2">
    <location>
        <begin position="157"/>
        <end position="217"/>
    </location>
</feature>
<dbReference type="RefSeq" id="WP_073046942.1">
    <property type="nucleotide sequence ID" value="NZ_FQUO01000018.1"/>
</dbReference>
<dbReference type="AlphaFoldDB" id="A0A1M5H717"/>
<dbReference type="CDD" id="cd18873">
    <property type="entry name" value="NUDIX_NadM_like"/>
    <property type="match status" value="1"/>
</dbReference>
<dbReference type="SUPFAM" id="SSF55811">
    <property type="entry name" value="Nudix"/>
    <property type="match status" value="1"/>
</dbReference>
<dbReference type="Proteomes" id="UP000184368">
    <property type="component" value="Unassembled WGS sequence"/>
</dbReference>
<evidence type="ECO:0000313" key="3">
    <source>
        <dbReference type="EMBL" id="SHG11790.1"/>
    </source>
</evidence>
<dbReference type="OrthoDB" id="9786141at2"/>
<dbReference type="Gene3D" id="1.10.10.10">
    <property type="entry name" value="Winged helix-like DNA-binding domain superfamily/Winged helix DNA-binding domain"/>
    <property type="match status" value="1"/>
</dbReference>
<dbReference type="PANTHER" id="PTHR43736:SF4">
    <property type="entry name" value="SLR1690 PROTEIN"/>
    <property type="match status" value="1"/>
</dbReference>
<dbReference type="InterPro" id="IPR054105">
    <property type="entry name" value="WHD_NrtR"/>
</dbReference>
<proteinExistence type="predicted"/>
<dbReference type="InterPro" id="IPR036388">
    <property type="entry name" value="WH-like_DNA-bd_sf"/>
</dbReference>
<dbReference type="Pfam" id="PF21906">
    <property type="entry name" value="WHD_NrtR"/>
    <property type="match status" value="1"/>
</dbReference>
<dbReference type="InterPro" id="IPR015797">
    <property type="entry name" value="NUDIX_hydrolase-like_dom_sf"/>
</dbReference>
<organism evidence="3 4">
    <name type="scientific">Cnuella takakiae</name>
    <dbReference type="NCBI Taxonomy" id="1302690"/>
    <lineage>
        <taxon>Bacteria</taxon>
        <taxon>Pseudomonadati</taxon>
        <taxon>Bacteroidota</taxon>
        <taxon>Chitinophagia</taxon>
        <taxon>Chitinophagales</taxon>
        <taxon>Chitinophagaceae</taxon>
        <taxon>Cnuella</taxon>
    </lineage>
</organism>